<dbReference type="InterPro" id="IPR011009">
    <property type="entry name" value="Kinase-like_dom_sf"/>
</dbReference>
<evidence type="ECO:0000259" key="1">
    <source>
        <dbReference type="PROSITE" id="PS50011"/>
    </source>
</evidence>
<evidence type="ECO:0000313" key="2">
    <source>
        <dbReference type="EMBL" id="EFG47819.1"/>
    </source>
</evidence>
<dbReference type="GO" id="GO:0005524">
    <property type="term" value="F:ATP binding"/>
    <property type="evidence" value="ECO:0007669"/>
    <property type="project" value="InterPro"/>
</dbReference>
<gene>
    <name evidence="2" type="ORF">HMPREF0183_0896</name>
</gene>
<dbReference type="GO" id="GO:0004672">
    <property type="term" value="F:protein kinase activity"/>
    <property type="evidence" value="ECO:0007669"/>
    <property type="project" value="InterPro"/>
</dbReference>
<comment type="caution">
    <text evidence="2">The sequence shown here is derived from an EMBL/GenBank/DDBJ whole genome shotgun (WGS) entry which is preliminary data.</text>
</comment>
<dbReference type="SMART" id="SM00220">
    <property type="entry name" value="S_TKc"/>
    <property type="match status" value="1"/>
</dbReference>
<dbReference type="PROSITE" id="PS50011">
    <property type="entry name" value="PROTEIN_KINASE_DOM"/>
    <property type="match status" value="1"/>
</dbReference>
<reference evidence="2 3" key="1">
    <citation type="submission" date="2010-04" db="EMBL/GenBank/DDBJ databases">
        <authorList>
            <person name="Qin X."/>
            <person name="Bachman B."/>
            <person name="Battles P."/>
            <person name="Bell A."/>
            <person name="Bess C."/>
            <person name="Bickham C."/>
            <person name="Chaboub L."/>
            <person name="Chen D."/>
            <person name="Coyle M."/>
            <person name="Deiros D.R."/>
            <person name="Dinh H."/>
            <person name="Forbes L."/>
            <person name="Fowler G."/>
            <person name="Francisco L."/>
            <person name="Fu Q."/>
            <person name="Gubbala S."/>
            <person name="Hale W."/>
            <person name="Han Y."/>
            <person name="Hemphill L."/>
            <person name="Highlander S.K."/>
            <person name="Hirani K."/>
            <person name="Hogues M."/>
            <person name="Jackson L."/>
            <person name="Jakkamsetti A."/>
            <person name="Javaid M."/>
            <person name="Jiang H."/>
            <person name="Korchina V."/>
            <person name="Kovar C."/>
            <person name="Lara F."/>
            <person name="Lee S."/>
            <person name="Mata R."/>
            <person name="Mathew T."/>
            <person name="Moen C."/>
            <person name="Morales K."/>
            <person name="Munidasa M."/>
            <person name="Nazareth L."/>
            <person name="Ngo R."/>
            <person name="Nguyen L."/>
            <person name="Okwuonu G."/>
            <person name="Ongeri F."/>
            <person name="Patil S."/>
            <person name="Petrosino J."/>
            <person name="Pham C."/>
            <person name="Pham P."/>
            <person name="Pu L.-L."/>
            <person name="Puazo M."/>
            <person name="Raj R."/>
            <person name="Reid J."/>
            <person name="Rouhana J."/>
            <person name="Saada N."/>
            <person name="Shang Y."/>
            <person name="Simmons D."/>
            <person name="Thornton R."/>
            <person name="Warren J."/>
            <person name="Weissenberger G."/>
            <person name="Zhang J."/>
            <person name="Zhang L."/>
            <person name="Zhou C."/>
            <person name="Zhu D."/>
            <person name="Muzny D."/>
            <person name="Worley K."/>
            <person name="Gibbs R."/>
        </authorList>
    </citation>
    <scope>NUCLEOTIDE SEQUENCE [LARGE SCALE GENOMIC DNA]</scope>
    <source>
        <strain evidence="2 3">ATCC 49030</strain>
    </source>
</reference>
<dbReference type="STRING" id="585530.HMPREF0183_0896"/>
<organism evidence="2 3">
    <name type="scientific">Brevibacterium mcbrellneri ATCC 49030</name>
    <dbReference type="NCBI Taxonomy" id="585530"/>
    <lineage>
        <taxon>Bacteria</taxon>
        <taxon>Bacillati</taxon>
        <taxon>Actinomycetota</taxon>
        <taxon>Actinomycetes</taxon>
        <taxon>Micrococcales</taxon>
        <taxon>Brevibacteriaceae</taxon>
        <taxon>Brevibacterium</taxon>
    </lineage>
</organism>
<sequence length="628" mass="69387">MDSNVVIPSSWEIINGQPWTHAKPRNVDLPRQGWKVHVSATLANREHVLETVATFCVDREISFKYLSTHADYLALNGKYTNRGSAGKFVTIYPCDIDQFEDTLLGLEDCIGAEEGPYILSDRKWGSGPVFYRYGAFLPPEQPTQFESTLIDPQGNVVEDVRRPIFTLPSWVEEPAFVKERKQNAAIDAQFPFDMKTALHFSAGGGVYVAEANSSEYVPEGTRVVLKEARPFAALDTEGKDAVARLRHEHRVLCELAHTSYVPRTYALFKAWDNLYLVMDYVDGSSLKRETMLRTPVLKPAPWKLEDAAFNTWLTGVVQETDKAVQAFHEAGWLLGDIHPKNIVLEGGTRPVFIDFEFAHPVDPDWRIGQVAPGYGPRKGLSGSDADLWSLGITQLDMVLPQATTADQGNEGLLYRLLDEADQELSLPASVSHSISQKLPTDDDGGEQQTLQAAPLDTVLNLLVSGVERHIRFTDDSPALPGDIELFGRGGVEAALSYPYGIAGALAVTAKAGRPLDQRYVELSVPWIEKNLSHVSTPGFRGRDGLDYGLRQAGMRELALEVSSLSVADPVDPTYWSGWAGLGLNALSSNETDKALRASAGLRRMLRDGLHHGVSRSPVWMVRRGYFLV</sequence>
<name>D4YLT6_9MICO</name>
<dbReference type="Pfam" id="PF25816">
    <property type="entry name" value="RamC_N"/>
    <property type="match status" value="1"/>
</dbReference>
<dbReference type="EMBL" id="ADNU01000023">
    <property type="protein sequence ID" value="EFG47819.1"/>
    <property type="molecule type" value="Genomic_DNA"/>
</dbReference>
<accession>D4YLT6</accession>
<dbReference type="Pfam" id="PF00069">
    <property type="entry name" value="Pkinase"/>
    <property type="match status" value="1"/>
</dbReference>
<proteinExistence type="predicted"/>
<protein>
    <recommendedName>
        <fullName evidence="1">Protein kinase domain-containing protein</fullName>
    </recommendedName>
</protein>
<keyword evidence="3" id="KW-1185">Reference proteome</keyword>
<dbReference type="Proteomes" id="UP000005714">
    <property type="component" value="Unassembled WGS sequence"/>
</dbReference>
<dbReference type="AlphaFoldDB" id="D4YLT6"/>
<dbReference type="InterPro" id="IPR000719">
    <property type="entry name" value="Prot_kinase_dom"/>
</dbReference>
<feature type="domain" description="Protein kinase" evidence="1">
    <location>
        <begin position="192"/>
        <end position="472"/>
    </location>
</feature>
<dbReference type="Gene3D" id="3.30.200.20">
    <property type="entry name" value="Phosphorylase Kinase, domain 1"/>
    <property type="match status" value="1"/>
</dbReference>
<dbReference type="SUPFAM" id="SSF56112">
    <property type="entry name" value="Protein kinase-like (PK-like)"/>
    <property type="match status" value="1"/>
</dbReference>
<evidence type="ECO:0000313" key="3">
    <source>
        <dbReference type="Proteomes" id="UP000005714"/>
    </source>
</evidence>
<dbReference type="eggNOG" id="COG0515">
    <property type="taxonomic scope" value="Bacteria"/>
</dbReference>
<dbReference type="InterPro" id="IPR057929">
    <property type="entry name" value="RamC_N"/>
</dbReference>
<dbReference type="Gene3D" id="1.10.510.10">
    <property type="entry name" value="Transferase(Phosphotransferase) domain 1"/>
    <property type="match status" value="1"/>
</dbReference>